<dbReference type="InterPro" id="IPR015943">
    <property type="entry name" value="WD40/YVTN_repeat-like_dom_sf"/>
</dbReference>
<dbReference type="Gene3D" id="2.130.10.10">
    <property type="entry name" value="YVTN repeat-like/Quinoprotein amine dehydrogenase"/>
    <property type="match status" value="1"/>
</dbReference>
<dbReference type="EMBL" id="JANBPK010001475">
    <property type="protein sequence ID" value="KAJ2922803.1"/>
    <property type="molecule type" value="Genomic_DNA"/>
</dbReference>
<proteinExistence type="inferred from homology"/>
<comment type="similarity">
    <text evidence="1">Belongs to the cycloisomerase 2 family.</text>
</comment>
<dbReference type="PANTHER" id="PTHR30344">
    <property type="entry name" value="6-PHOSPHOGLUCONOLACTONASE-RELATED"/>
    <property type="match status" value="1"/>
</dbReference>
<evidence type="ECO:0000313" key="4">
    <source>
        <dbReference type="Proteomes" id="UP001140091"/>
    </source>
</evidence>
<dbReference type="AlphaFoldDB" id="A0A9W8J212"/>
<dbReference type="PANTHER" id="PTHR30344:SF7">
    <property type="entry name" value="DUF2415 DOMAIN-CONTAINING PROTEIN"/>
    <property type="match status" value="1"/>
</dbReference>
<dbReference type="SUPFAM" id="SSF75011">
    <property type="entry name" value="3-carboxy-cis,cis-mucoante lactonizing enzyme"/>
    <property type="match status" value="1"/>
</dbReference>
<reference evidence="3" key="1">
    <citation type="submission" date="2022-06" db="EMBL/GenBank/DDBJ databases">
        <title>Genome Sequence of Candolleomyces eurysporus.</title>
        <authorList>
            <person name="Buettner E."/>
        </authorList>
    </citation>
    <scope>NUCLEOTIDE SEQUENCE</scope>
    <source>
        <strain evidence="3">VTCC 930004</strain>
    </source>
</reference>
<dbReference type="Proteomes" id="UP001140091">
    <property type="component" value="Unassembled WGS sequence"/>
</dbReference>
<comment type="caution">
    <text evidence="3">The sequence shown here is derived from an EMBL/GenBank/DDBJ whole genome shotgun (WGS) entry which is preliminary data.</text>
</comment>
<gene>
    <name evidence="3" type="ORF">H1R20_g14307</name>
</gene>
<keyword evidence="4" id="KW-1185">Reference proteome</keyword>
<sequence length="365" mass="39580">MPKYPILVASYTNDIVTLEFDSDNATLKQTSSTTVGHHPSWIEGHPTNPNIVYTGLEQSDGKILALNFEDNGKKGGLVSQISSIGQDPCSVHVDKDQVFAANVRPCFISLKVTKRTVIPIQGGKTGSLSEPGYSIQLSGTGPDKSRQEGSHPHQVILHPTYQELFVPDLGADVVRRYKKDASGKWAFKGHVGVESGGGPRHVAFYDGDLFTILELSSKVVRHKLPALPEPPKFLVSKPTMSNPPPTPNKMLGAEILIPPPNATFNTPYLYLSNRDDPSPEGDIISIFSIEQPGSLDLVTEVRTGLKHVRGIVFGGPDDRYLIAGGGRGGGVKVYERTEGGKNLKVVAEYSDVEAPTGFWWLPAYL</sequence>
<evidence type="ECO:0008006" key="5">
    <source>
        <dbReference type="Google" id="ProtNLM"/>
    </source>
</evidence>
<protein>
    <recommendedName>
        <fullName evidence="5">Isomerase YbhE</fullName>
    </recommendedName>
</protein>
<evidence type="ECO:0000313" key="3">
    <source>
        <dbReference type="EMBL" id="KAJ2922803.1"/>
    </source>
</evidence>
<dbReference type="Pfam" id="PF10282">
    <property type="entry name" value="Lactonase"/>
    <property type="match status" value="1"/>
</dbReference>
<dbReference type="InterPro" id="IPR019405">
    <property type="entry name" value="Lactonase_7-beta_prop"/>
</dbReference>
<feature type="region of interest" description="Disordered" evidence="2">
    <location>
        <begin position="129"/>
        <end position="151"/>
    </location>
</feature>
<dbReference type="GO" id="GO:0017057">
    <property type="term" value="F:6-phosphogluconolactonase activity"/>
    <property type="evidence" value="ECO:0007669"/>
    <property type="project" value="TreeGrafter"/>
</dbReference>
<name>A0A9W8J212_9AGAR</name>
<dbReference type="InterPro" id="IPR050282">
    <property type="entry name" value="Cycloisomerase_2"/>
</dbReference>
<feature type="non-terminal residue" evidence="3">
    <location>
        <position position="365"/>
    </location>
</feature>
<evidence type="ECO:0000256" key="1">
    <source>
        <dbReference type="ARBA" id="ARBA00005564"/>
    </source>
</evidence>
<evidence type="ECO:0000256" key="2">
    <source>
        <dbReference type="SAM" id="MobiDB-lite"/>
    </source>
</evidence>
<accession>A0A9W8J212</accession>
<dbReference type="OrthoDB" id="9972196at2759"/>
<organism evidence="3 4">
    <name type="scientific">Candolleomyces eurysporus</name>
    <dbReference type="NCBI Taxonomy" id="2828524"/>
    <lineage>
        <taxon>Eukaryota</taxon>
        <taxon>Fungi</taxon>
        <taxon>Dikarya</taxon>
        <taxon>Basidiomycota</taxon>
        <taxon>Agaricomycotina</taxon>
        <taxon>Agaricomycetes</taxon>
        <taxon>Agaricomycetidae</taxon>
        <taxon>Agaricales</taxon>
        <taxon>Agaricineae</taxon>
        <taxon>Psathyrellaceae</taxon>
        <taxon>Candolleomyces</taxon>
    </lineage>
</organism>